<dbReference type="PANTHER" id="PTHR13815">
    <property type="entry name" value="GOLGIN-84"/>
    <property type="match status" value="1"/>
</dbReference>
<keyword evidence="2" id="KW-0812">Transmembrane</keyword>
<dbReference type="EMBL" id="JBFOLJ010000055">
    <property type="protein sequence ID" value="KAL2456687.1"/>
    <property type="molecule type" value="Genomic_DNA"/>
</dbReference>
<reference evidence="8" key="1">
    <citation type="submission" date="2024-07" db="EMBL/GenBank/DDBJ databases">
        <title>Two chromosome-level genome assemblies of Korean endemic species Abeliophyllum distichum and Forsythia ovata (Oleaceae).</title>
        <authorList>
            <person name="Jang H."/>
        </authorList>
    </citation>
    <scope>NUCLEOTIDE SEQUENCE [LARGE SCALE GENOMIC DNA]</scope>
</reference>
<dbReference type="AlphaFoldDB" id="A0ABD1NYJ6"/>
<evidence type="ECO:0000256" key="1">
    <source>
        <dbReference type="ARBA" id="ARBA00004394"/>
    </source>
</evidence>
<dbReference type="GO" id="GO:0000139">
    <property type="term" value="C:Golgi membrane"/>
    <property type="evidence" value="ECO:0007669"/>
    <property type="project" value="UniProtKB-SubCell"/>
</dbReference>
<gene>
    <name evidence="7" type="ORF">Fot_56715</name>
</gene>
<dbReference type="PANTHER" id="PTHR13815:SF5">
    <property type="entry name" value="GOLGIN CANDIDATE 2"/>
    <property type="match status" value="1"/>
</dbReference>
<evidence type="ECO:0000313" key="8">
    <source>
        <dbReference type="Proteomes" id="UP001604277"/>
    </source>
</evidence>
<evidence type="ECO:0000256" key="4">
    <source>
        <dbReference type="ARBA" id="ARBA00023034"/>
    </source>
</evidence>
<evidence type="ECO:0000256" key="3">
    <source>
        <dbReference type="ARBA" id="ARBA00022989"/>
    </source>
</evidence>
<keyword evidence="4" id="KW-0333">Golgi apparatus</keyword>
<dbReference type="Proteomes" id="UP001604277">
    <property type="component" value="Unassembled WGS sequence"/>
</dbReference>
<dbReference type="Pfam" id="PF09787">
    <property type="entry name" value="Golgin_A5"/>
    <property type="match status" value="1"/>
</dbReference>
<proteinExistence type="predicted"/>
<comment type="caution">
    <text evidence="7">The sequence shown here is derived from an EMBL/GenBank/DDBJ whole genome shotgun (WGS) entry which is preliminary data.</text>
</comment>
<evidence type="ECO:0000256" key="6">
    <source>
        <dbReference type="ARBA" id="ARBA00023136"/>
    </source>
</evidence>
<keyword evidence="3" id="KW-1133">Transmembrane helix</keyword>
<keyword evidence="6" id="KW-0472">Membrane</keyword>
<evidence type="ECO:0000256" key="5">
    <source>
        <dbReference type="ARBA" id="ARBA00023054"/>
    </source>
</evidence>
<accession>A0ABD1NYJ6</accession>
<dbReference type="InterPro" id="IPR019177">
    <property type="entry name" value="Golgin_subfamily_A_member_5"/>
</dbReference>
<sequence>MEATDDASTSIVDNILSSSNVATGVSPFKHGFIVFTTLESNIQTTQMEIKNPKEMEILLRQRLDQLTDHLIQKQARVEALSSEKAMLLFRIEVNFRISIQSKKMMPKITVNCH</sequence>
<evidence type="ECO:0000313" key="7">
    <source>
        <dbReference type="EMBL" id="KAL2456687.1"/>
    </source>
</evidence>
<protein>
    <submittedName>
        <fullName evidence="7">Golgin candidate 2</fullName>
    </submittedName>
</protein>
<keyword evidence="8" id="KW-1185">Reference proteome</keyword>
<comment type="subcellular location">
    <subcellularLocation>
        <location evidence="1">Golgi apparatus membrane</location>
    </subcellularLocation>
</comment>
<keyword evidence="5" id="KW-0175">Coiled coil</keyword>
<organism evidence="7 8">
    <name type="scientific">Forsythia ovata</name>
    <dbReference type="NCBI Taxonomy" id="205694"/>
    <lineage>
        <taxon>Eukaryota</taxon>
        <taxon>Viridiplantae</taxon>
        <taxon>Streptophyta</taxon>
        <taxon>Embryophyta</taxon>
        <taxon>Tracheophyta</taxon>
        <taxon>Spermatophyta</taxon>
        <taxon>Magnoliopsida</taxon>
        <taxon>eudicotyledons</taxon>
        <taxon>Gunneridae</taxon>
        <taxon>Pentapetalae</taxon>
        <taxon>asterids</taxon>
        <taxon>lamiids</taxon>
        <taxon>Lamiales</taxon>
        <taxon>Oleaceae</taxon>
        <taxon>Forsythieae</taxon>
        <taxon>Forsythia</taxon>
    </lineage>
</organism>
<name>A0ABD1NYJ6_9LAMI</name>
<evidence type="ECO:0000256" key="2">
    <source>
        <dbReference type="ARBA" id="ARBA00022692"/>
    </source>
</evidence>